<evidence type="ECO:0000313" key="2">
    <source>
        <dbReference type="EMBL" id="KPK72281.1"/>
    </source>
</evidence>
<protein>
    <submittedName>
        <fullName evidence="2">Uncharacterized protein</fullName>
    </submittedName>
</protein>
<feature type="transmembrane region" description="Helical" evidence="1">
    <location>
        <begin position="9"/>
        <end position="28"/>
    </location>
</feature>
<reference evidence="2 3" key="1">
    <citation type="journal article" date="2015" name="Microbiome">
        <title>Genomic resolution of linkages in carbon, nitrogen, and sulfur cycling among widespread estuary sediment bacteria.</title>
        <authorList>
            <person name="Baker B.J."/>
            <person name="Lazar C.S."/>
            <person name="Teske A.P."/>
            <person name="Dick G.J."/>
        </authorList>
    </citation>
    <scope>NUCLEOTIDE SEQUENCE [LARGE SCALE GENOMIC DNA]</scope>
    <source>
        <strain evidence="2">SM23_60</strain>
    </source>
</reference>
<keyword evidence="1" id="KW-0812">Transmembrane</keyword>
<dbReference type="AlphaFoldDB" id="A0A0S8GHR0"/>
<organism evidence="2 3">
    <name type="scientific">candidate division WOR_3 bacterium SM23_60</name>
    <dbReference type="NCBI Taxonomy" id="1703780"/>
    <lineage>
        <taxon>Bacteria</taxon>
        <taxon>Bacteria division WOR-3</taxon>
    </lineage>
</organism>
<feature type="transmembrane region" description="Helical" evidence="1">
    <location>
        <begin position="108"/>
        <end position="126"/>
    </location>
</feature>
<feature type="transmembrane region" description="Helical" evidence="1">
    <location>
        <begin position="48"/>
        <end position="70"/>
    </location>
</feature>
<keyword evidence="1" id="KW-0472">Membrane</keyword>
<proteinExistence type="predicted"/>
<sequence length="127" mass="14395">MHKNAALQIILKVVSVLITVGGAVRLVANKQTFQSFLIGELWVDHSYFVYIYRVLGAFSVFVGITVFCVAQDPAQYSRLFKVWGLCFLFIAIVMFLAGYFLHMSFVHYGFDFAFCVLIALVCFSLSR</sequence>
<comment type="caution">
    <text evidence="2">The sequence shown here is derived from an EMBL/GenBank/DDBJ whole genome shotgun (WGS) entry which is preliminary data.</text>
</comment>
<evidence type="ECO:0000256" key="1">
    <source>
        <dbReference type="SAM" id="Phobius"/>
    </source>
</evidence>
<accession>A0A0S8GHR0</accession>
<dbReference type="EMBL" id="LJUO01000036">
    <property type="protein sequence ID" value="KPK72281.1"/>
    <property type="molecule type" value="Genomic_DNA"/>
</dbReference>
<dbReference type="Proteomes" id="UP000051096">
    <property type="component" value="Unassembled WGS sequence"/>
</dbReference>
<gene>
    <name evidence="2" type="ORF">AMJ87_05220</name>
</gene>
<name>A0A0S8GHR0_UNCW3</name>
<feature type="transmembrane region" description="Helical" evidence="1">
    <location>
        <begin position="82"/>
        <end position="102"/>
    </location>
</feature>
<evidence type="ECO:0000313" key="3">
    <source>
        <dbReference type="Proteomes" id="UP000051096"/>
    </source>
</evidence>
<keyword evidence="1" id="KW-1133">Transmembrane helix</keyword>